<dbReference type="OrthoDB" id="7178350at2"/>
<feature type="binding site" evidence="2">
    <location>
        <position position="336"/>
    </location>
    <ligand>
        <name>FAD</name>
        <dbReference type="ChEBI" id="CHEBI:57692"/>
    </ligand>
</feature>
<feature type="binding site" evidence="2">
    <location>
        <position position="345"/>
    </location>
    <ligand>
        <name>L-tryptophan</name>
        <dbReference type="ChEBI" id="CHEBI:57912"/>
    </ligand>
</feature>
<keyword evidence="4" id="KW-1185">Reference proteome</keyword>
<reference evidence="4" key="1">
    <citation type="submission" date="2016-02" db="EMBL/GenBank/DDBJ databases">
        <authorList>
            <person name="Schultz-Johansen M."/>
            <person name="Glaring M.A."/>
            <person name="Bech P.K."/>
            <person name="Stougaard P."/>
        </authorList>
    </citation>
    <scope>NUCLEOTIDE SEQUENCE [LARGE SCALE GENOMIC DNA]</scope>
    <source>
        <strain evidence="4">S66</strain>
    </source>
</reference>
<dbReference type="PIRSF" id="PIRSF011396">
    <property type="entry name" value="Trp_halogenase"/>
    <property type="match status" value="1"/>
</dbReference>
<dbReference type="PANTHER" id="PTHR43747:SF4">
    <property type="entry name" value="FLAVIN-DEPENDENT TRYPTOPHAN HALOGENASE"/>
    <property type="match status" value="1"/>
</dbReference>
<dbReference type="GO" id="GO:0000166">
    <property type="term" value="F:nucleotide binding"/>
    <property type="evidence" value="ECO:0007669"/>
    <property type="project" value="UniProtKB-KW"/>
</dbReference>
<evidence type="ECO:0000313" key="3">
    <source>
        <dbReference type="EMBL" id="KXI27740.1"/>
    </source>
</evidence>
<feature type="active site" evidence="1">
    <location>
        <position position="80"/>
    </location>
</feature>
<dbReference type="Gene3D" id="3.50.50.60">
    <property type="entry name" value="FAD/NAD(P)-binding domain"/>
    <property type="match status" value="1"/>
</dbReference>
<organism evidence="3 4">
    <name type="scientific">Paraglaciecola hydrolytica</name>
    <dbReference type="NCBI Taxonomy" id="1799789"/>
    <lineage>
        <taxon>Bacteria</taxon>
        <taxon>Pseudomonadati</taxon>
        <taxon>Pseudomonadota</taxon>
        <taxon>Gammaproteobacteria</taxon>
        <taxon>Alteromonadales</taxon>
        <taxon>Alteromonadaceae</taxon>
        <taxon>Paraglaciecola</taxon>
    </lineage>
</organism>
<name>A0A148KN70_9ALTE</name>
<dbReference type="GO" id="GO:0004497">
    <property type="term" value="F:monooxygenase activity"/>
    <property type="evidence" value="ECO:0007669"/>
    <property type="project" value="InterPro"/>
</dbReference>
<dbReference type="SUPFAM" id="SSF51905">
    <property type="entry name" value="FAD/NAD(P)-binding domain"/>
    <property type="match status" value="1"/>
</dbReference>
<proteinExistence type="predicted"/>
<dbReference type="InterPro" id="IPR006905">
    <property type="entry name" value="Flavin_halogenase"/>
</dbReference>
<dbReference type="STRING" id="1799789.AX660_19535"/>
<dbReference type="RefSeq" id="WP_068379163.1">
    <property type="nucleotide sequence ID" value="NZ_LSNE01000009.1"/>
</dbReference>
<sequence length="500" mass="56681">MKHNNIKSVVIVGGGTAGWMAAAALSKSLGTKDINIQLVESEEIGTVGVGEATIPHIKYFNRLAGIEESEFLLHTSATFKLGIEFVNWGKLGDSYIHPFGPYGVDMQGVHFHHTWLRQKHKGTAKPVDEFSLPGLAAKAGKFQHPRPDLTSSPLGTMDYAYQFDAALYAKLMRKVAEERGVIRTEGKIVKVKQNPANHHIDSLELDNGSIVSGDLFIDCSGFKGLLIEETLKTGYEDWTHYLPCDRAVARLTERLPELPPYTRATAKKSGWQWRIPLQSRTGNGYVYSSQFISDDEALASLNADLDTPVIAEPKFLRFKTGIRKQTWNKNVVAIGLAAGFLEPLESTSIHLIQTAIARLMTNWPDSSFNQPDIDYFNRKTYAEYEKVRDFLILHYYATARNDSPFWNYCRTMEIPKSLEERIAIYKENARLYRDDLELFTPVSWFAVFNGQNIEPKRYHPLADILDDNSLELRMAELHRATQRCVEVMPSHEQYLKDVCK</sequence>
<evidence type="ECO:0000313" key="4">
    <source>
        <dbReference type="Proteomes" id="UP000070299"/>
    </source>
</evidence>
<dbReference type="InterPro" id="IPR036188">
    <property type="entry name" value="FAD/NAD-bd_sf"/>
</dbReference>
<feature type="binding site" evidence="2">
    <location>
        <position position="80"/>
    </location>
    <ligand>
        <name>7-chloro-L-tryptophan</name>
        <dbReference type="ChEBI" id="CHEBI:58713"/>
    </ligand>
</feature>
<dbReference type="Pfam" id="PF04820">
    <property type="entry name" value="Trp_halogenase"/>
    <property type="match status" value="1"/>
</dbReference>
<dbReference type="PANTHER" id="PTHR43747">
    <property type="entry name" value="FAD-BINDING PROTEIN"/>
    <property type="match status" value="1"/>
</dbReference>
<keyword evidence="2" id="KW-0285">Flavoprotein</keyword>
<keyword evidence="2" id="KW-0274">FAD</keyword>
<protein>
    <submittedName>
        <fullName evidence="3">Tryptophan halogenase</fullName>
    </submittedName>
</protein>
<dbReference type="InterPro" id="IPR033856">
    <property type="entry name" value="Trp_halogen"/>
</dbReference>
<dbReference type="EMBL" id="LSNE01000009">
    <property type="protein sequence ID" value="KXI27740.1"/>
    <property type="molecule type" value="Genomic_DNA"/>
</dbReference>
<comment type="caution">
    <text evidence="3">The sequence shown here is derived from an EMBL/GenBank/DDBJ whole genome shotgun (WGS) entry which is preliminary data.</text>
</comment>
<feature type="binding site" evidence="2">
    <location>
        <position position="349"/>
    </location>
    <ligand>
        <name>FAD</name>
        <dbReference type="ChEBI" id="CHEBI:57692"/>
    </ligand>
</feature>
<evidence type="ECO:0000256" key="2">
    <source>
        <dbReference type="PIRSR" id="PIRSR011396-2"/>
    </source>
</evidence>
<gene>
    <name evidence="3" type="ORF">AX660_19535</name>
</gene>
<dbReference type="AlphaFoldDB" id="A0A148KN70"/>
<feature type="binding site" evidence="2">
    <location>
        <begin position="14"/>
        <end position="17"/>
    </location>
    <ligand>
        <name>FAD</name>
        <dbReference type="ChEBI" id="CHEBI:57692"/>
    </ligand>
</feature>
<keyword evidence="2" id="KW-0547">Nucleotide-binding</keyword>
<dbReference type="Proteomes" id="UP000070299">
    <property type="component" value="Unassembled WGS sequence"/>
</dbReference>
<dbReference type="InterPro" id="IPR050816">
    <property type="entry name" value="Flavin-dep_Halogenase_NPB"/>
</dbReference>
<evidence type="ECO:0000256" key="1">
    <source>
        <dbReference type="PIRSR" id="PIRSR011396-1"/>
    </source>
</evidence>
<accession>A0A148KN70</accession>